<evidence type="ECO:0000256" key="3">
    <source>
        <dbReference type="ARBA" id="ARBA00022692"/>
    </source>
</evidence>
<sequence length="278" mass="31309">MKKHLEKIIILFLGAALISIYVNSDVIFIEKFNGVYYVGIYVVALKIYSVLKTIFSAIYYVVIPKLSNFSANNRIEEFKYLYTKLVSYLLLILFPVSTGVFILAKNIVLFMGGEAYIQAVPVLQIFSISIIGAILGGLLTSALNVSLGKENISLKGAVYAVLINIILNITLVPRFMHIGAAISITLTEFFIFFYNYFVVNECREYIEKHTVYKNFYQSVLGCFAIVILAIFLNALNLSPLFESIILVCLSIITYLGILAMQRNPLLIEVIGIIKRRCF</sequence>
<name>A0A1V3I6W1_9PAST</name>
<dbReference type="GO" id="GO:0009252">
    <property type="term" value="P:peptidoglycan biosynthetic process"/>
    <property type="evidence" value="ECO:0007669"/>
    <property type="project" value="UniProtKB-KW"/>
</dbReference>
<evidence type="ECO:0000313" key="12">
    <source>
        <dbReference type="Proteomes" id="UP000189426"/>
    </source>
</evidence>
<evidence type="ECO:0000313" key="11">
    <source>
        <dbReference type="EMBL" id="OOF35686.1"/>
    </source>
</evidence>
<proteinExistence type="inferred from homology"/>
<dbReference type="AlphaFoldDB" id="A0A1V3I6W1"/>
<evidence type="ECO:0000256" key="1">
    <source>
        <dbReference type="ARBA" id="ARBA00004651"/>
    </source>
</evidence>
<evidence type="ECO:0000256" key="8">
    <source>
        <dbReference type="ARBA" id="ARBA00060041"/>
    </source>
</evidence>
<keyword evidence="4" id="KW-0133">Cell shape</keyword>
<feature type="transmembrane region" description="Helical" evidence="10">
    <location>
        <begin position="240"/>
        <end position="260"/>
    </location>
</feature>
<dbReference type="GO" id="GO:0008360">
    <property type="term" value="P:regulation of cell shape"/>
    <property type="evidence" value="ECO:0007669"/>
    <property type="project" value="UniProtKB-KW"/>
</dbReference>
<dbReference type="Proteomes" id="UP000189426">
    <property type="component" value="Unassembled WGS sequence"/>
</dbReference>
<keyword evidence="6 10" id="KW-1133">Transmembrane helix</keyword>
<protein>
    <submittedName>
        <fullName evidence="11">Uncharacterized protein</fullName>
    </submittedName>
</protein>
<dbReference type="Pfam" id="PF03023">
    <property type="entry name" value="MurJ"/>
    <property type="match status" value="1"/>
</dbReference>
<organism evidence="11 12">
    <name type="scientific">Rodentibacter mrazii</name>
    <dbReference type="NCBI Taxonomy" id="1908257"/>
    <lineage>
        <taxon>Bacteria</taxon>
        <taxon>Pseudomonadati</taxon>
        <taxon>Pseudomonadota</taxon>
        <taxon>Gammaproteobacteria</taxon>
        <taxon>Pasteurellales</taxon>
        <taxon>Pasteurellaceae</taxon>
        <taxon>Rodentibacter</taxon>
    </lineage>
</organism>
<dbReference type="InterPro" id="IPR050833">
    <property type="entry name" value="Poly_Biosynth_Transport"/>
</dbReference>
<comment type="caution">
    <text evidence="11">The sequence shown here is derived from an EMBL/GenBank/DDBJ whole genome shotgun (WGS) entry which is preliminary data.</text>
</comment>
<dbReference type="STRING" id="1908257.BKK47_12045"/>
<dbReference type="InterPro" id="IPR004268">
    <property type="entry name" value="MurJ"/>
</dbReference>
<keyword evidence="2" id="KW-1003">Cell membrane</keyword>
<comment type="similarity">
    <text evidence="9">Belongs to the MurJ/MviN family.</text>
</comment>
<feature type="transmembrane region" description="Helical" evidence="10">
    <location>
        <begin position="152"/>
        <end position="169"/>
    </location>
</feature>
<comment type="function">
    <text evidence="8">Involved in peptidoglycan biosynthesis. Transports lipid-linked peptidoglycan precursors from the inner to the outer leaflet of the cytoplasmic membrane.</text>
</comment>
<evidence type="ECO:0000256" key="10">
    <source>
        <dbReference type="SAM" id="Phobius"/>
    </source>
</evidence>
<feature type="transmembrane region" description="Helical" evidence="10">
    <location>
        <begin position="215"/>
        <end position="234"/>
    </location>
</feature>
<evidence type="ECO:0000256" key="7">
    <source>
        <dbReference type="ARBA" id="ARBA00023136"/>
    </source>
</evidence>
<evidence type="ECO:0000256" key="4">
    <source>
        <dbReference type="ARBA" id="ARBA00022960"/>
    </source>
</evidence>
<evidence type="ECO:0000256" key="6">
    <source>
        <dbReference type="ARBA" id="ARBA00022989"/>
    </source>
</evidence>
<keyword evidence="12" id="KW-1185">Reference proteome</keyword>
<feature type="transmembrane region" description="Helical" evidence="10">
    <location>
        <begin position="116"/>
        <end position="140"/>
    </location>
</feature>
<gene>
    <name evidence="11" type="ORF">BKK47_12045</name>
</gene>
<comment type="subcellular location">
    <subcellularLocation>
        <location evidence="1">Cell membrane</location>
        <topology evidence="1">Multi-pass membrane protein</topology>
    </subcellularLocation>
</comment>
<feature type="transmembrane region" description="Helical" evidence="10">
    <location>
        <begin position="34"/>
        <end position="61"/>
    </location>
</feature>
<accession>A0A1V3I6W1</accession>
<keyword evidence="7 10" id="KW-0472">Membrane</keyword>
<evidence type="ECO:0000256" key="5">
    <source>
        <dbReference type="ARBA" id="ARBA00022984"/>
    </source>
</evidence>
<dbReference type="PANTHER" id="PTHR30250:SF11">
    <property type="entry name" value="O-ANTIGEN TRANSPORTER-RELATED"/>
    <property type="match status" value="1"/>
</dbReference>
<keyword evidence="5" id="KW-0573">Peptidoglycan synthesis</keyword>
<evidence type="ECO:0000256" key="2">
    <source>
        <dbReference type="ARBA" id="ARBA00022475"/>
    </source>
</evidence>
<dbReference type="PANTHER" id="PTHR30250">
    <property type="entry name" value="PST FAMILY PREDICTED COLANIC ACID TRANSPORTER"/>
    <property type="match status" value="1"/>
</dbReference>
<dbReference type="GO" id="GO:0005886">
    <property type="term" value="C:plasma membrane"/>
    <property type="evidence" value="ECO:0007669"/>
    <property type="project" value="UniProtKB-SubCell"/>
</dbReference>
<reference evidence="11 12" key="1">
    <citation type="submission" date="2016-10" db="EMBL/GenBank/DDBJ databases">
        <title>Rodentibacter gen. nov. and new species.</title>
        <authorList>
            <person name="Christensen H."/>
        </authorList>
    </citation>
    <scope>NUCLEOTIDE SEQUENCE [LARGE SCALE GENOMIC DNA]</scope>
    <source>
        <strain evidence="11 12">Ppn418</strain>
    </source>
</reference>
<feature type="transmembrane region" description="Helical" evidence="10">
    <location>
        <begin position="175"/>
        <end position="194"/>
    </location>
</feature>
<dbReference type="EMBL" id="MLHG01000129">
    <property type="protein sequence ID" value="OOF35686.1"/>
    <property type="molecule type" value="Genomic_DNA"/>
</dbReference>
<evidence type="ECO:0000256" key="9">
    <source>
        <dbReference type="ARBA" id="ARBA00061532"/>
    </source>
</evidence>
<feature type="transmembrane region" description="Helical" evidence="10">
    <location>
        <begin position="81"/>
        <end position="104"/>
    </location>
</feature>
<keyword evidence="3 10" id="KW-0812">Transmembrane</keyword>